<organism evidence="2 3">
    <name type="scientific">Cyclotella cryptica</name>
    <dbReference type="NCBI Taxonomy" id="29204"/>
    <lineage>
        <taxon>Eukaryota</taxon>
        <taxon>Sar</taxon>
        <taxon>Stramenopiles</taxon>
        <taxon>Ochrophyta</taxon>
        <taxon>Bacillariophyta</taxon>
        <taxon>Coscinodiscophyceae</taxon>
        <taxon>Thalassiosirophycidae</taxon>
        <taxon>Stephanodiscales</taxon>
        <taxon>Stephanodiscaceae</taxon>
        <taxon>Cyclotella</taxon>
    </lineage>
</organism>
<dbReference type="EMBL" id="JABMIG020000249">
    <property type="protein sequence ID" value="KAL3783894.1"/>
    <property type="molecule type" value="Genomic_DNA"/>
</dbReference>
<feature type="compositionally biased region" description="Basic and acidic residues" evidence="1">
    <location>
        <begin position="447"/>
        <end position="456"/>
    </location>
</feature>
<evidence type="ECO:0000256" key="1">
    <source>
        <dbReference type="SAM" id="MobiDB-lite"/>
    </source>
</evidence>
<dbReference type="AlphaFoldDB" id="A0ABD3P6K8"/>
<evidence type="ECO:0000313" key="2">
    <source>
        <dbReference type="EMBL" id="KAL3783894.1"/>
    </source>
</evidence>
<proteinExistence type="predicted"/>
<evidence type="ECO:0000313" key="3">
    <source>
        <dbReference type="Proteomes" id="UP001516023"/>
    </source>
</evidence>
<comment type="caution">
    <text evidence="2">The sequence shown here is derived from an EMBL/GenBank/DDBJ whole genome shotgun (WGS) entry which is preliminary data.</text>
</comment>
<gene>
    <name evidence="2" type="ORF">HJC23_007999</name>
</gene>
<dbReference type="Proteomes" id="UP001516023">
    <property type="component" value="Unassembled WGS sequence"/>
</dbReference>
<sequence length="456" mass="51250">MIYAEKRRVINFSNMLTKCMLTPQMLARSLNWVGISGKSSAVMAIDIRNDYIGIALAYHRQNRMQPAAHEDMKFDSDDGSTCNSTTSITPLPPLPYMSCAPHHPSYSFRHRHRPVRTVIGMPKKPPRVERTLEVALQLAQLASERGVKSVLVRWPGGGASLGLGGGVREEYGEWKQVDEDLLLGSHDKMNIGYKMKQQSLGYQRGRILYVLDKCCGVLGHNVSTSSSFLMEGSRPFALWDTSENEEVLTLSSRLDSTQQCELHLSTSSNTDRLDRYGNSISAIDQWGRAPIFGMPPEYSLKRKAVKPSLPPALSDLGQSGVSKFDSFHDSEEKINQLKGSFPAMLALREFATTHLNGRVALPSWLKLHEDKTSLPMLEDVSLTTSSEVSIGYRRAVTRRSEEDEYAKPDLVNQSKTSNMKKCHVNKESQERLSTLVQMPTKHRRRRSEALDQHQKD</sequence>
<protein>
    <submittedName>
        <fullName evidence="2">Uncharacterized protein</fullName>
    </submittedName>
</protein>
<keyword evidence="3" id="KW-1185">Reference proteome</keyword>
<accession>A0ABD3P6K8</accession>
<feature type="region of interest" description="Disordered" evidence="1">
    <location>
        <begin position="399"/>
        <end position="456"/>
    </location>
</feature>
<name>A0ABD3P6K8_9STRA</name>
<reference evidence="2 3" key="1">
    <citation type="journal article" date="2020" name="G3 (Bethesda)">
        <title>Improved Reference Genome for Cyclotella cryptica CCMP332, a Model for Cell Wall Morphogenesis, Salinity Adaptation, and Lipid Production in Diatoms (Bacillariophyta).</title>
        <authorList>
            <person name="Roberts W.R."/>
            <person name="Downey K.M."/>
            <person name="Ruck E.C."/>
            <person name="Traller J.C."/>
            <person name="Alverson A.J."/>
        </authorList>
    </citation>
    <scope>NUCLEOTIDE SEQUENCE [LARGE SCALE GENOMIC DNA]</scope>
    <source>
        <strain evidence="2 3">CCMP332</strain>
    </source>
</reference>